<dbReference type="EMBL" id="CAXKWB010007642">
    <property type="protein sequence ID" value="CAL4087971.1"/>
    <property type="molecule type" value="Genomic_DNA"/>
</dbReference>
<dbReference type="Proteomes" id="UP001497623">
    <property type="component" value="Unassembled WGS sequence"/>
</dbReference>
<evidence type="ECO:0000259" key="2">
    <source>
        <dbReference type="PROSITE" id="PS50097"/>
    </source>
</evidence>
<evidence type="ECO:0000313" key="3">
    <source>
        <dbReference type="EMBL" id="CAL4087971.1"/>
    </source>
</evidence>
<dbReference type="InterPro" id="IPR000210">
    <property type="entry name" value="BTB/POZ_dom"/>
</dbReference>
<dbReference type="GO" id="GO:0022008">
    <property type="term" value="P:neurogenesis"/>
    <property type="evidence" value="ECO:0007669"/>
    <property type="project" value="TreeGrafter"/>
</dbReference>
<keyword evidence="4" id="KW-1185">Reference proteome</keyword>
<organism evidence="3 4">
    <name type="scientific">Meganyctiphanes norvegica</name>
    <name type="common">Northern krill</name>
    <name type="synonym">Thysanopoda norvegica</name>
    <dbReference type="NCBI Taxonomy" id="48144"/>
    <lineage>
        <taxon>Eukaryota</taxon>
        <taxon>Metazoa</taxon>
        <taxon>Ecdysozoa</taxon>
        <taxon>Arthropoda</taxon>
        <taxon>Crustacea</taxon>
        <taxon>Multicrustacea</taxon>
        <taxon>Malacostraca</taxon>
        <taxon>Eumalacostraca</taxon>
        <taxon>Eucarida</taxon>
        <taxon>Euphausiacea</taxon>
        <taxon>Euphausiidae</taxon>
        <taxon>Meganyctiphanes</taxon>
    </lineage>
</organism>
<protein>
    <recommendedName>
        <fullName evidence="2">BTB domain-containing protein</fullName>
    </recommendedName>
</protein>
<dbReference type="InterPro" id="IPR011333">
    <property type="entry name" value="SKP1/BTB/POZ_sf"/>
</dbReference>
<name>A0AAV2QMY2_MEGNR</name>
<gene>
    <name evidence="3" type="ORF">MNOR_LOCUS13390</name>
</gene>
<feature type="region of interest" description="Disordered" evidence="1">
    <location>
        <begin position="15"/>
        <end position="41"/>
    </location>
</feature>
<comment type="caution">
    <text evidence="3">The sequence shown here is derived from an EMBL/GenBank/DDBJ whole genome shotgun (WGS) entry which is preliminary data.</text>
</comment>
<dbReference type="InterPro" id="IPR011705">
    <property type="entry name" value="BACK"/>
</dbReference>
<feature type="non-terminal residue" evidence="3">
    <location>
        <position position="455"/>
    </location>
</feature>
<dbReference type="PROSITE" id="PS50097">
    <property type="entry name" value="BTB"/>
    <property type="match status" value="1"/>
</dbReference>
<dbReference type="Gene3D" id="1.25.40.420">
    <property type="match status" value="1"/>
</dbReference>
<dbReference type="PANTHER" id="PTHR45774">
    <property type="entry name" value="BTB/POZ DOMAIN-CONTAINING"/>
    <property type="match status" value="1"/>
</dbReference>
<accession>A0AAV2QMY2</accession>
<reference evidence="3 4" key="1">
    <citation type="submission" date="2024-05" db="EMBL/GenBank/DDBJ databases">
        <authorList>
            <person name="Wallberg A."/>
        </authorList>
    </citation>
    <scope>NUCLEOTIDE SEQUENCE [LARGE SCALE GENOMIC DNA]</scope>
</reference>
<dbReference type="CDD" id="cd18186">
    <property type="entry name" value="BTB_POZ_ZBTB_KLHL-like"/>
    <property type="match status" value="1"/>
</dbReference>
<dbReference type="SMART" id="SM00225">
    <property type="entry name" value="BTB"/>
    <property type="match status" value="1"/>
</dbReference>
<feature type="compositionally biased region" description="Basic and acidic residues" evidence="1">
    <location>
        <begin position="15"/>
        <end position="27"/>
    </location>
</feature>
<dbReference type="PANTHER" id="PTHR45774:SF4">
    <property type="entry name" value="AXUNDEAD, ISOFORM F"/>
    <property type="match status" value="1"/>
</dbReference>
<dbReference type="SMART" id="SM00875">
    <property type="entry name" value="BACK"/>
    <property type="match status" value="1"/>
</dbReference>
<sequence length="455" mass="52275">MGEHVERIEAWKEEVEHNEYSSHEDSYGHGGKHQGGGAWQDCHATPETRLAELYRSARLTDTTIIMPGLHQPLKVHRLVLSMSSSVFEAMLFGTLAEGDAIELPDDPVDAFRWMLNYMYTGEREISSVDLCVQIYQLANKYMVKDLVDLCSQYLLTNVSAVNLPLVFNVATLLNDHKLLKKCMQVFKVSTDAVLTSPDFCELTRESLRELLIGKELHVSSEVLLFNALTTWATSQLEWQEEEVYPASIRQEIEEFLPEVRFLSLTLSDFVKHVLPSDILTPTESKAIQLNMVEAQEVPLPYMCSTAKENRKKYLDESEMKTCILKDGPDLENIGMHVFDENEYRILISDLRVSKNIYLSKLEYSCNFGHPNAPNRFITVTDDMDDELQTVPFVGRVASFVHPLELLTDNMYTFKLREGVPHNLFKATWSIHENEKMVTGKKHIWNYPAILHFWDM</sequence>
<dbReference type="SUPFAM" id="SSF54695">
    <property type="entry name" value="POZ domain"/>
    <property type="match status" value="1"/>
</dbReference>
<dbReference type="Pfam" id="PF00651">
    <property type="entry name" value="BTB"/>
    <property type="match status" value="1"/>
</dbReference>
<dbReference type="Gene3D" id="3.30.710.10">
    <property type="entry name" value="Potassium Channel Kv1.1, Chain A"/>
    <property type="match status" value="1"/>
</dbReference>
<feature type="domain" description="BTB" evidence="2">
    <location>
        <begin position="60"/>
        <end position="127"/>
    </location>
</feature>
<dbReference type="GO" id="GO:0005829">
    <property type="term" value="C:cytosol"/>
    <property type="evidence" value="ECO:0007669"/>
    <property type="project" value="TreeGrafter"/>
</dbReference>
<evidence type="ECO:0000313" key="4">
    <source>
        <dbReference type="Proteomes" id="UP001497623"/>
    </source>
</evidence>
<evidence type="ECO:0000256" key="1">
    <source>
        <dbReference type="SAM" id="MobiDB-lite"/>
    </source>
</evidence>
<dbReference type="AlphaFoldDB" id="A0AAV2QMY2"/>
<proteinExistence type="predicted"/>
<dbReference type="Pfam" id="PF07707">
    <property type="entry name" value="BACK"/>
    <property type="match status" value="1"/>
</dbReference>